<sequence>MPRIIFINHNTSLLMSDSSAFTMDLRSKVSIEMNSTKIKGNGFEINYFKGGNGPKKLLIFPIALGLVSDFASLAENLDGEKYTIYICDPIGNGLNRPLNRDFSPGFLYRDADYAIALMETLGIDRYSMLGWCYGGRTAMIAASRAADRVDKLVVWNCSAYVTAKDLEQYETIRDIHRCSEAFRLPRFVMYGEKYVSDTWSRLVDAYRKILDDDDGDVCRGELAKINAPTLILHGAKDVLVPVEHGVYLHENIKHSTLEIFPEGGHTMHMKYPEKFVSIVDNFLSSIQ</sequence>
<dbReference type="OrthoDB" id="19657at2759"/>
<evidence type="ECO:0000313" key="2">
    <source>
        <dbReference type="EnsemblMetazoa" id="XP_008186771.2"/>
    </source>
</evidence>
<keyword evidence="3" id="KW-1185">Reference proteome</keyword>
<dbReference type="PANTHER" id="PTHR46331">
    <property type="entry name" value="VALACYCLOVIR HYDROLASE"/>
    <property type="match status" value="1"/>
</dbReference>
<dbReference type="EnsemblMetazoa" id="XM_008188549.3">
    <property type="protein sequence ID" value="XP_008186771.2"/>
    <property type="gene ID" value="LOC100162536"/>
</dbReference>
<proteinExistence type="predicted"/>
<feature type="domain" description="AB hydrolase-1" evidence="1">
    <location>
        <begin position="65"/>
        <end position="156"/>
    </location>
</feature>
<evidence type="ECO:0000259" key="1">
    <source>
        <dbReference type="Pfam" id="PF00561"/>
    </source>
</evidence>
<dbReference type="InterPro" id="IPR029058">
    <property type="entry name" value="AB_hydrolase_fold"/>
</dbReference>
<dbReference type="InterPro" id="IPR000073">
    <property type="entry name" value="AB_hydrolase_1"/>
</dbReference>
<dbReference type="GO" id="GO:0017171">
    <property type="term" value="F:serine hydrolase activity"/>
    <property type="evidence" value="ECO:0007669"/>
    <property type="project" value="TreeGrafter"/>
</dbReference>
<dbReference type="SUPFAM" id="SSF53474">
    <property type="entry name" value="alpha/beta-Hydrolases"/>
    <property type="match status" value="1"/>
</dbReference>
<dbReference type="Pfam" id="PF00561">
    <property type="entry name" value="Abhydrolase_1"/>
    <property type="match status" value="1"/>
</dbReference>
<accession>A0A8R2B8Q8</accession>
<name>A0A8R2B8Q8_ACYPI</name>
<organism evidence="2 3">
    <name type="scientific">Acyrthosiphon pisum</name>
    <name type="common">Pea aphid</name>
    <dbReference type="NCBI Taxonomy" id="7029"/>
    <lineage>
        <taxon>Eukaryota</taxon>
        <taxon>Metazoa</taxon>
        <taxon>Ecdysozoa</taxon>
        <taxon>Arthropoda</taxon>
        <taxon>Hexapoda</taxon>
        <taxon>Insecta</taxon>
        <taxon>Pterygota</taxon>
        <taxon>Neoptera</taxon>
        <taxon>Paraneoptera</taxon>
        <taxon>Hemiptera</taxon>
        <taxon>Sternorrhyncha</taxon>
        <taxon>Aphidomorpha</taxon>
        <taxon>Aphidoidea</taxon>
        <taxon>Aphididae</taxon>
        <taxon>Macrosiphini</taxon>
        <taxon>Acyrthosiphon</taxon>
    </lineage>
</organism>
<dbReference type="PANTHER" id="PTHR46331:SF2">
    <property type="entry name" value="VALACYCLOVIR HYDROLASE"/>
    <property type="match status" value="1"/>
</dbReference>
<dbReference type="Gene3D" id="3.40.50.1820">
    <property type="entry name" value="alpha/beta hydrolase"/>
    <property type="match status" value="1"/>
</dbReference>
<gene>
    <name evidence="2" type="primary">100162536</name>
</gene>
<reference evidence="2" key="2">
    <citation type="submission" date="2022-06" db="UniProtKB">
        <authorList>
            <consortium name="EnsemblMetazoa"/>
        </authorList>
    </citation>
    <scope>IDENTIFICATION</scope>
</reference>
<reference evidence="3" key="1">
    <citation type="submission" date="2010-06" db="EMBL/GenBank/DDBJ databases">
        <authorList>
            <person name="Jiang H."/>
            <person name="Abraham K."/>
            <person name="Ali S."/>
            <person name="Alsbrooks S.L."/>
            <person name="Anim B.N."/>
            <person name="Anosike U.S."/>
            <person name="Attaway T."/>
            <person name="Bandaranaike D.P."/>
            <person name="Battles P.K."/>
            <person name="Bell S.N."/>
            <person name="Bell A.V."/>
            <person name="Beltran B."/>
            <person name="Bickham C."/>
            <person name="Bustamante Y."/>
            <person name="Caleb T."/>
            <person name="Canada A."/>
            <person name="Cardenas V."/>
            <person name="Carter K."/>
            <person name="Chacko J."/>
            <person name="Chandrabose M.N."/>
            <person name="Chavez D."/>
            <person name="Chavez A."/>
            <person name="Chen L."/>
            <person name="Chu H.-S."/>
            <person name="Claassen K.J."/>
            <person name="Cockrell R."/>
            <person name="Collins M."/>
            <person name="Cooper J.A."/>
            <person name="Cree A."/>
            <person name="Curry S.M."/>
            <person name="Da Y."/>
            <person name="Dao M.D."/>
            <person name="Das B."/>
            <person name="Davila M.-L."/>
            <person name="Davy-Carroll L."/>
            <person name="Denson S."/>
            <person name="Dinh H."/>
            <person name="Ebong V.E."/>
            <person name="Edwards J.R."/>
            <person name="Egan A."/>
            <person name="El-Daye J."/>
            <person name="Escobedo L."/>
            <person name="Fernandez S."/>
            <person name="Fernando P.R."/>
            <person name="Flagg N."/>
            <person name="Forbes L.D."/>
            <person name="Fowler R.G."/>
            <person name="Fu Q."/>
            <person name="Gabisi R.A."/>
            <person name="Ganer J."/>
            <person name="Garbino Pronczuk A."/>
            <person name="Garcia R.M."/>
            <person name="Garner T."/>
            <person name="Garrett T.E."/>
            <person name="Gonzalez D.A."/>
            <person name="Hamid H."/>
            <person name="Hawkins E.S."/>
            <person name="Hirani K."/>
            <person name="Hogues M.E."/>
            <person name="Hollins B."/>
            <person name="Hsiao C.-H."/>
            <person name="Jabil R."/>
            <person name="James M.L."/>
            <person name="Jhangiani S.N."/>
            <person name="Johnson B."/>
            <person name="Johnson Q."/>
            <person name="Joshi V."/>
            <person name="Kalu J.B."/>
            <person name="Kam C."/>
            <person name="Kashfia A."/>
            <person name="Keebler J."/>
            <person name="Kisamo H."/>
            <person name="Kovar C.L."/>
            <person name="Lago L.A."/>
            <person name="Lai C.-Y."/>
            <person name="Laidlaw J."/>
            <person name="Lara F."/>
            <person name="Le T.-K."/>
            <person name="Lee S.L."/>
            <person name="Legall F.H."/>
            <person name="Lemon S.J."/>
            <person name="Lewis L.R."/>
            <person name="Li B."/>
            <person name="Liu Y."/>
            <person name="Liu Y.-S."/>
            <person name="Lopez J."/>
            <person name="Lozado R.J."/>
            <person name="Lu J."/>
            <person name="Madu R.C."/>
            <person name="Maheshwari M."/>
            <person name="Maheshwari R."/>
            <person name="Malloy K."/>
            <person name="Martinez E."/>
            <person name="Mathew T."/>
            <person name="Mercado I.C."/>
            <person name="Mercado C."/>
            <person name="Meyer B."/>
            <person name="Montgomery K."/>
            <person name="Morgan M.B."/>
            <person name="Munidasa M."/>
            <person name="Nazareth L.V."/>
            <person name="Nelson J."/>
            <person name="Ng B.M."/>
            <person name="Nguyen N.B."/>
            <person name="Nguyen P.Q."/>
            <person name="Nguyen T."/>
            <person name="Obregon M."/>
            <person name="Okwuonu G.O."/>
            <person name="Onwere C.G."/>
            <person name="Orozco G."/>
            <person name="Parra A."/>
            <person name="Patel S."/>
            <person name="Patil S."/>
            <person name="Perez A."/>
            <person name="Perez Y."/>
            <person name="Pham C."/>
            <person name="Primus E.L."/>
            <person name="Pu L.-L."/>
            <person name="Puazo M."/>
            <person name="Qin X."/>
            <person name="Quiroz J.B."/>
            <person name="Reese J."/>
            <person name="Richards S."/>
            <person name="Rives C.M."/>
            <person name="Robberts R."/>
            <person name="Ruiz S.J."/>
            <person name="Ruiz M.J."/>
            <person name="Santibanez J."/>
            <person name="Schneider B.W."/>
            <person name="Sisson I."/>
            <person name="Smith M."/>
            <person name="Sodergren E."/>
            <person name="Song X.-Z."/>
            <person name="Song B.B."/>
            <person name="Summersgill H."/>
            <person name="Thelus R."/>
            <person name="Thornton R.D."/>
            <person name="Trejos Z.Y."/>
            <person name="Usmani K."/>
            <person name="Vattathil S."/>
            <person name="Villasana D."/>
            <person name="Walker D.L."/>
            <person name="Wang S."/>
            <person name="Wang K."/>
            <person name="White C.S."/>
            <person name="Williams A.C."/>
            <person name="Williamson J."/>
            <person name="Wilson K."/>
            <person name="Woghiren I.O."/>
            <person name="Woodworth J.R."/>
            <person name="Worley K.C."/>
            <person name="Wright R.A."/>
            <person name="Wu W."/>
            <person name="Young L."/>
            <person name="Zhang L."/>
            <person name="Zhang J."/>
            <person name="Zhu Y."/>
            <person name="Muzny D.M."/>
            <person name="Weinstock G."/>
            <person name="Gibbs R.A."/>
        </authorList>
    </citation>
    <scope>NUCLEOTIDE SEQUENCE [LARGE SCALE GENOMIC DNA]</scope>
    <source>
        <strain evidence="3">LSR1</strain>
    </source>
</reference>
<protein>
    <recommendedName>
        <fullName evidence="1">AB hydrolase-1 domain-containing protein</fullName>
    </recommendedName>
</protein>
<dbReference type="Proteomes" id="UP000007819">
    <property type="component" value="Chromosome A1"/>
</dbReference>
<evidence type="ECO:0000313" key="3">
    <source>
        <dbReference type="Proteomes" id="UP000007819"/>
    </source>
</evidence>
<dbReference type="AlphaFoldDB" id="A0A8R2B8Q8"/>